<gene>
    <name evidence="2" type="ORF">RN001_007961</name>
</gene>
<name>A0AAN7Q4R4_9COLE</name>
<keyword evidence="3" id="KW-1185">Reference proteome</keyword>
<dbReference type="Pfam" id="PF08257">
    <property type="entry name" value="Sulfakinin"/>
    <property type="match status" value="2"/>
</dbReference>
<protein>
    <recommendedName>
        <fullName evidence="4">Sulfakinin</fullName>
    </recommendedName>
</protein>
<accession>A0AAN7Q4R4</accession>
<evidence type="ECO:0000256" key="1">
    <source>
        <dbReference type="SAM" id="SignalP"/>
    </source>
</evidence>
<dbReference type="EMBL" id="JARPUR010000003">
    <property type="protein sequence ID" value="KAK4879815.1"/>
    <property type="molecule type" value="Genomic_DNA"/>
</dbReference>
<feature type="chain" id="PRO_5042957469" description="Sulfakinin" evidence="1">
    <location>
        <begin position="33"/>
        <end position="115"/>
    </location>
</feature>
<organism evidence="2 3">
    <name type="scientific">Aquatica leii</name>
    <dbReference type="NCBI Taxonomy" id="1421715"/>
    <lineage>
        <taxon>Eukaryota</taxon>
        <taxon>Metazoa</taxon>
        <taxon>Ecdysozoa</taxon>
        <taxon>Arthropoda</taxon>
        <taxon>Hexapoda</taxon>
        <taxon>Insecta</taxon>
        <taxon>Pterygota</taxon>
        <taxon>Neoptera</taxon>
        <taxon>Endopterygota</taxon>
        <taxon>Coleoptera</taxon>
        <taxon>Polyphaga</taxon>
        <taxon>Elateriformia</taxon>
        <taxon>Elateroidea</taxon>
        <taxon>Lampyridae</taxon>
        <taxon>Luciolinae</taxon>
        <taxon>Aquatica</taxon>
    </lineage>
</organism>
<feature type="signal peptide" evidence="1">
    <location>
        <begin position="1"/>
        <end position="32"/>
    </location>
</feature>
<evidence type="ECO:0000313" key="2">
    <source>
        <dbReference type="EMBL" id="KAK4879815.1"/>
    </source>
</evidence>
<dbReference type="InterPro" id="IPR013259">
    <property type="entry name" value="Sulfakinin"/>
</dbReference>
<reference evidence="3" key="1">
    <citation type="submission" date="2023-01" db="EMBL/GenBank/DDBJ databases">
        <title>Key to firefly adult light organ development and bioluminescence: homeobox transcription factors regulate luciferase expression and transportation to peroxisome.</title>
        <authorList>
            <person name="Fu X."/>
        </authorList>
    </citation>
    <scope>NUCLEOTIDE SEQUENCE [LARGE SCALE GENOMIC DNA]</scope>
</reference>
<proteinExistence type="predicted"/>
<keyword evidence="1" id="KW-0732">Signal</keyword>
<sequence>MFVVKGRSGILFILSALILFIIHDHNLNSATAAAIDGSHRQHRPIPRVSATIPLRFNKIRTETLSDLFDDDDLFDLSKRLVTDDYGHLRFGKRGEDFDDYGHLRFGRNGRDKELS</sequence>
<dbReference type="Proteomes" id="UP001353858">
    <property type="component" value="Unassembled WGS sequence"/>
</dbReference>
<evidence type="ECO:0008006" key="4">
    <source>
        <dbReference type="Google" id="ProtNLM"/>
    </source>
</evidence>
<evidence type="ECO:0000313" key="3">
    <source>
        <dbReference type="Proteomes" id="UP001353858"/>
    </source>
</evidence>
<dbReference type="AlphaFoldDB" id="A0AAN7Q4R4"/>
<comment type="caution">
    <text evidence="2">The sequence shown here is derived from an EMBL/GenBank/DDBJ whole genome shotgun (WGS) entry which is preliminary data.</text>
</comment>